<feature type="transmembrane region" description="Helical" evidence="2">
    <location>
        <begin position="36"/>
        <end position="56"/>
    </location>
</feature>
<keyword evidence="2" id="KW-0812">Transmembrane</keyword>
<keyword evidence="1" id="KW-0175">Coiled coil</keyword>
<feature type="coiled-coil region" evidence="1">
    <location>
        <begin position="160"/>
        <end position="190"/>
    </location>
</feature>
<dbReference type="EMBL" id="RBIL01000001">
    <property type="protein sequence ID" value="RKQ90407.1"/>
    <property type="molecule type" value="Genomic_DNA"/>
</dbReference>
<comment type="caution">
    <text evidence="4">The sequence shown here is derived from an EMBL/GenBank/DDBJ whole genome shotgun (WGS) entry which is preliminary data.</text>
</comment>
<protein>
    <submittedName>
        <fullName evidence="4">Diguanylate cyclase (GGDEF)-like protein</fullName>
    </submittedName>
</protein>
<dbReference type="Gene3D" id="3.30.70.270">
    <property type="match status" value="1"/>
</dbReference>
<dbReference type="InterPro" id="IPR000160">
    <property type="entry name" value="GGDEF_dom"/>
</dbReference>
<dbReference type="Proteomes" id="UP000278962">
    <property type="component" value="Unassembled WGS sequence"/>
</dbReference>
<dbReference type="SMART" id="SM00267">
    <property type="entry name" value="GGDEF"/>
    <property type="match status" value="1"/>
</dbReference>
<feature type="transmembrane region" description="Helical" evidence="2">
    <location>
        <begin position="86"/>
        <end position="104"/>
    </location>
</feature>
<keyword evidence="2" id="KW-1133">Transmembrane helix</keyword>
<reference evidence="4 5" key="1">
    <citation type="submission" date="2018-10" db="EMBL/GenBank/DDBJ databases">
        <title>Genomic Encyclopedia of Archaeal and Bacterial Type Strains, Phase II (KMG-II): from individual species to whole genera.</title>
        <authorList>
            <person name="Goeker M."/>
        </authorList>
    </citation>
    <scope>NUCLEOTIDE SEQUENCE [LARGE SCALE GENOMIC DNA]</scope>
    <source>
        <strain evidence="4 5">DSM 14954</strain>
    </source>
</reference>
<keyword evidence="5" id="KW-1185">Reference proteome</keyword>
<dbReference type="CDD" id="cd01949">
    <property type="entry name" value="GGDEF"/>
    <property type="match status" value="1"/>
</dbReference>
<evidence type="ECO:0000256" key="2">
    <source>
        <dbReference type="SAM" id="Phobius"/>
    </source>
</evidence>
<evidence type="ECO:0000313" key="5">
    <source>
        <dbReference type="Proteomes" id="UP000278962"/>
    </source>
</evidence>
<dbReference type="InterPro" id="IPR050469">
    <property type="entry name" value="Diguanylate_Cyclase"/>
</dbReference>
<gene>
    <name evidence="4" type="ORF">C8N24_0209</name>
</gene>
<name>A0A660L5Z3_9ACTN</name>
<feature type="domain" description="GGDEF" evidence="3">
    <location>
        <begin position="221"/>
        <end position="340"/>
    </location>
</feature>
<dbReference type="SUPFAM" id="SSF55073">
    <property type="entry name" value="Nucleotide cyclase"/>
    <property type="match status" value="1"/>
</dbReference>
<dbReference type="NCBIfam" id="TIGR00254">
    <property type="entry name" value="GGDEF"/>
    <property type="match status" value="1"/>
</dbReference>
<keyword evidence="2" id="KW-0472">Membrane</keyword>
<dbReference type="GO" id="GO:0052621">
    <property type="term" value="F:diguanylate cyclase activity"/>
    <property type="evidence" value="ECO:0007669"/>
    <property type="project" value="TreeGrafter"/>
</dbReference>
<dbReference type="InterPro" id="IPR043128">
    <property type="entry name" value="Rev_trsase/Diguanyl_cyclase"/>
</dbReference>
<evidence type="ECO:0000259" key="3">
    <source>
        <dbReference type="PROSITE" id="PS50887"/>
    </source>
</evidence>
<evidence type="ECO:0000256" key="1">
    <source>
        <dbReference type="SAM" id="Coils"/>
    </source>
</evidence>
<dbReference type="GO" id="GO:0005886">
    <property type="term" value="C:plasma membrane"/>
    <property type="evidence" value="ECO:0007669"/>
    <property type="project" value="TreeGrafter"/>
</dbReference>
<dbReference type="InterPro" id="IPR029787">
    <property type="entry name" value="Nucleotide_cyclase"/>
</dbReference>
<accession>A0A660L5Z3</accession>
<dbReference type="GO" id="GO:1902201">
    <property type="term" value="P:negative regulation of bacterial-type flagellum-dependent cell motility"/>
    <property type="evidence" value="ECO:0007669"/>
    <property type="project" value="TreeGrafter"/>
</dbReference>
<dbReference type="PROSITE" id="PS50887">
    <property type="entry name" value="GGDEF"/>
    <property type="match status" value="1"/>
</dbReference>
<sequence>MIPAASRRELARRCAPFAAAAAIAFALVPIGTEVRWPEYTAAVALTALCVAAVYLLPWRRLWGTLSVVPVLGFLVAVALLRDAAGGAAAGISVLTLLPVVWCALYHRRSHLILVLGAVLVFFVVPPLLIGGAGYPLAGMRQGAVTAVVGTVLGLTIQRLVQRIRADAARSEEQRLELQRLARESDHLLAELDRVASTDMLTGLANRRAWTEWLADGVARDEPFAIAMLDLDHFKTYNDSHGHAGGDALLAEAAAVWTVALGDDGRVARVGGEEFAVLLGARDAEAVIERLREATPFHQTVSAGIAVWDGREPADATMRRADDALYTAKRGGRDRCVVAMSELTLN</sequence>
<evidence type="ECO:0000313" key="4">
    <source>
        <dbReference type="EMBL" id="RKQ90407.1"/>
    </source>
</evidence>
<feature type="transmembrane region" description="Helical" evidence="2">
    <location>
        <begin position="142"/>
        <end position="160"/>
    </location>
</feature>
<proteinExistence type="predicted"/>
<organism evidence="4 5">
    <name type="scientific">Solirubrobacter pauli</name>
    <dbReference type="NCBI Taxonomy" id="166793"/>
    <lineage>
        <taxon>Bacteria</taxon>
        <taxon>Bacillati</taxon>
        <taxon>Actinomycetota</taxon>
        <taxon>Thermoleophilia</taxon>
        <taxon>Solirubrobacterales</taxon>
        <taxon>Solirubrobacteraceae</taxon>
        <taxon>Solirubrobacter</taxon>
    </lineage>
</organism>
<feature type="transmembrane region" description="Helical" evidence="2">
    <location>
        <begin position="111"/>
        <end position="136"/>
    </location>
</feature>
<dbReference type="Pfam" id="PF00990">
    <property type="entry name" value="GGDEF"/>
    <property type="match status" value="1"/>
</dbReference>
<dbReference type="PANTHER" id="PTHR45138">
    <property type="entry name" value="REGULATORY COMPONENTS OF SENSORY TRANSDUCTION SYSTEM"/>
    <property type="match status" value="1"/>
</dbReference>
<dbReference type="AlphaFoldDB" id="A0A660L5Z3"/>
<feature type="transmembrane region" description="Helical" evidence="2">
    <location>
        <begin position="61"/>
        <end position="80"/>
    </location>
</feature>
<dbReference type="PANTHER" id="PTHR45138:SF9">
    <property type="entry name" value="DIGUANYLATE CYCLASE DGCM-RELATED"/>
    <property type="match status" value="1"/>
</dbReference>
<dbReference type="GO" id="GO:0043709">
    <property type="term" value="P:cell adhesion involved in single-species biofilm formation"/>
    <property type="evidence" value="ECO:0007669"/>
    <property type="project" value="TreeGrafter"/>
</dbReference>